<keyword evidence="2" id="KW-1185">Reference proteome</keyword>
<dbReference type="GO" id="GO:0016787">
    <property type="term" value="F:hydrolase activity"/>
    <property type="evidence" value="ECO:0007669"/>
    <property type="project" value="UniProtKB-KW"/>
</dbReference>
<dbReference type="Proteomes" id="UP000400981">
    <property type="component" value="Unassembled WGS sequence"/>
</dbReference>
<dbReference type="AlphaFoldDB" id="A0A5E4U6L0"/>
<organism evidence="1 2">
    <name type="scientific">Pandoraea eparura</name>
    <dbReference type="NCBI Taxonomy" id="2508291"/>
    <lineage>
        <taxon>Bacteria</taxon>
        <taxon>Pseudomonadati</taxon>
        <taxon>Pseudomonadota</taxon>
        <taxon>Betaproteobacteria</taxon>
        <taxon>Burkholderiales</taxon>
        <taxon>Burkholderiaceae</taxon>
        <taxon>Pandoraea</taxon>
    </lineage>
</organism>
<reference evidence="1 2" key="1">
    <citation type="submission" date="2019-08" db="EMBL/GenBank/DDBJ databases">
        <authorList>
            <person name="Peeters C."/>
        </authorList>
    </citation>
    <scope>NUCLEOTIDE SEQUENCE [LARGE SCALE GENOMIC DNA]</scope>
    <source>
        <strain evidence="1 2">LMG 31012</strain>
    </source>
</reference>
<keyword evidence="1" id="KW-0378">Hydrolase</keyword>
<protein>
    <submittedName>
        <fullName evidence="1">Serine esterase</fullName>
        <ecNumber evidence="1">3.1.1.-</ecNumber>
    </submittedName>
</protein>
<dbReference type="SUPFAM" id="SSF53474">
    <property type="entry name" value="alpha/beta-Hydrolases"/>
    <property type="match status" value="1"/>
</dbReference>
<dbReference type="InterPro" id="IPR029058">
    <property type="entry name" value="AB_hydrolase_fold"/>
</dbReference>
<accession>A0A5E4U6L0</accession>
<name>A0A5E4U6L0_9BURK</name>
<gene>
    <name evidence="1" type="ORF">PEP31012_01809</name>
</gene>
<dbReference type="Gene3D" id="3.40.50.1820">
    <property type="entry name" value="alpha/beta hydrolase"/>
    <property type="match status" value="1"/>
</dbReference>
<dbReference type="RefSeq" id="WP_150589028.1">
    <property type="nucleotide sequence ID" value="NZ_CABPSH010000003.1"/>
</dbReference>
<dbReference type="EC" id="3.1.1.-" evidence="1"/>
<sequence>MSYARTNVSPWRDVMAPQFDLLAEVLRFFDEHLLGKTTGLTNESPIHYFNMHAEQWAASIVDYYPDWAERCASMFGFDTTPYADATAVVGHPVAGLRISID</sequence>
<dbReference type="EMBL" id="CABPSH010000003">
    <property type="protein sequence ID" value="VVD95122.1"/>
    <property type="molecule type" value="Genomic_DNA"/>
</dbReference>
<evidence type="ECO:0000313" key="2">
    <source>
        <dbReference type="Proteomes" id="UP000400981"/>
    </source>
</evidence>
<dbReference type="OrthoDB" id="9806163at2"/>
<proteinExistence type="predicted"/>
<evidence type="ECO:0000313" key="1">
    <source>
        <dbReference type="EMBL" id="VVD95122.1"/>
    </source>
</evidence>